<accession>R1I3V3</accession>
<protein>
    <submittedName>
        <fullName evidence="1">Uncharacterized protein</fullName>
    </submittedName>
</protein>
<proteinExistence type="predicted"/>
<dbReference type="AlphaFoldDB" id="R1I3V3"/>
<sequence length="161" mass="16606">MTGNRDPSLPSDSSVRRFTDDLVGAALAGGYDDVAEALGVLARAESARVAAAVVGELVSRCTGAVRAHQRTQADALFTVVVENEQGESASVERLPRGPRAALRAVLAALNDDEASRDIHVGLAAGGSPADLVGVLSHLLVWLVELSATSAAEFPLLSCFAD</sequence>
<keyword evidence="2" id="KW-1185">Reference proteome</keyword>
<name>R1I3V3_9PSEU</name>
<gene>
    <name evidence="1" type="ORF">H480_28196</name>
</gene>
<dbReference type="OrthoDB" id="3629385at2"/>
<dbReference type="RefSeq" id="WP_003102333.1">
    <property type="nucleotide sequence ID" value="NZ_AOUO01000438.1"/>
</dbReference>
<organism evidence="1 2">
    <name type="scientific">Amycolatopsis vancoresmycina DSM 44592</name>
    <dbReference type="NCBI Taxonomy" id="1292037"/>
    <lineage>
        <taxon>Bacteria</taxon>
        <taxon>Bacillati</taxon>
        <taxon>Actinomycetota</taxon>
        <taxon>Actinomycetes</taxon>
        <taxon>Pseudonocardiales</taxon>
        <taxon>Pseudonocardiaceae</taxon>
        <taxon>Amycolatopsis</taxon>
    </lineage>
</organism>
<dbReference type="PATRIC" id="fig|1292037.4.peg.5320"/>
<reference evidence="1 2" key="1">
    <citation type="submission" date="2013-02" db="EMBL/GenBank/DDBJ databases">
        <title>Draft genome sequence of Amycolatopsis vancoresmycina strain DSM 44592T.</title>
        <authorList>
            <person name="Kumar S."/>
            <person name="Kaur N."/>
            <person name="Kaur C."/>
            <person name="Raghava G.P.S."/>
            <person name="Mayilraj S."/>
        </authorList>
    </citation>
    <scope>NUCLEOTIDE SEQUENCE [LARGE SCALE GENOMIC DNA]</scope>
    <source>
        <strain evidence="1 2">DSM 44592</strain>
    </source>
</reference>
<evidence type="ECO:0000313" key="2">
    <source>
        <dbReference type="Proteomes" id="UP000014139"/>
    </source>
</evidence>
<evidence type="ECO:0000313" key="1">
    <source>
        <dbReference type="EMBL" id="EOD65159.1"/>
    </source>
</evidence>
<comment type="caution">
    <text evidence="1">The sequence shown here is derived from an EMBL/GenBank/DDBJ whole genome shotgun (WGS) entry which is preliminary data.</text>
</comment>
<dbReference type="EMBL" id="AOUO01000438">
    <property type="protein sequence ID" value="EOD65159.1"/>
    <property type="molecule type" value="Genomic_DNA"/>
</dbReference>
<dbReference type="Proteomes" id="UP000014139">
    <property type="component" value="Unassembled WGS sequence"/>
</dbReference>